<dbReference type="STRING" id="1121883.SAMN02745226_01731"/>
<dbReference type="CDD" id="cd01427">
    <property type="entry name" value="HAD_like"/>
    <property type="match status" value="1"/>
</dbReference>
<dbReference type="InterPro" id="IPR023214">
    <property type="entry name" value="HAD_sf"/>
</dbReference>
<organism evidence="1 2">
    <name type="scientific">Fervidobacterium gondwanense DSM 13020</name>
    <dbReference type="NCBI Taxonomy" id="1121883"/>
    <lineage>
        <taxon>Bacteria</taxon>
        <taxon>Thermotogati</taxon>
        <taxon>Thermotogota</taxon>
        <taxon>Thermotogae</taxon>
        <taxon>Thermotogales</taxon>
        <taxon>Fervidobacteriaceae</taxon>
        <taxon>Fervidobacterium</taxon>
    </lineage>
</organism>
<dbReference type="Proteomes" id="UP000184207">
    <property type="component" value="Unassembled WGS sequence"/>
</dbReference>
<dbReference type="RefSeq" id="WP_072760535.1">
    <property type="nucleotide sequence ID" value="NZ_FRDJ01000011.1"/>
</dbReference>
<gene>
    <name evidence="1" type="ORF">SAMN02745226_01731</name>
</gene>
<name>A0A1M7T8W2_FERGO</name>
<dbReference type="SFLD" id="SFLDG01129">
    <property type="entry name" value="C1.5:_HAD__Beta-PGM__Phosphata"/>
    <property type="match status" value="1"/>
</dbReference>
<accession>A0A1M7T8W2</accession>
<dbReference type="SUPFAM" id="SSF56784">
    <property type="entry name" value="HAD-like"/>
    <property type="match status" value="1"/>
</dbReference>
<dbReference type="AlphaFoldDB" id="A0A1M7T8W2"/>
<evidence type="ECO:0000313" key="1">
    <source>
        <dbReference type="EMBL" id="SHN67166.1"/>
    </source>
</evidence>
<keyword evidence="2" id="KW-1185">Reference proteome</keyword>
<dbReference type="Pfam" id="PF00702">
    <property type="entry name" value="Hydrolase"/>
    <property type="match status" value="1"/>
</dbReference>
<protein>
    <submittedName>
        <fullName evidence="1">FMN phosphatase YigB, HAD superfamily</fullName>
    </submittedName>
</protein>
<dbReference type="InterPro" id="IPR036412">
    <property type="entry name" value="HAD-like_sf"/>
</dbReference>
<proteinExistence type="predicted"/>
<reference evidence="2" key="1">
    <citation type="submission" date="2016-12" db="EMBL/GenBank/DDBJ databases">
        <authorList>
            <person name="Varghese N."/>
            <person name="Submissions S."/>
        </authorList>
    </citation>
    <scope>NUCLEOTIDE SEQUENCE [LARGE SCALE GENOMIC DNA]</scope>
    <source>
        <strain evidence="2">DSM 13020</strain>
    </source>
</reference>
<dbReference type="OrthoDB" id="9809962at2"/>
<dbReference type="SFLD" id="SFLDS00003">
    <property type="entry name" value="Haloacid_Dehalogenase"/>
    <property type="match status" value="1"/>
</dbReference>
<dbReference type="Gene3D" id="1.10.150.520">
    <property type="match status" value="1"/>
</dbReference>
<dbReference type="Gene3D" id="3.40.50.1000">
    <property type="entry name" value="HAD superfamily/HAD-like"/>
    <property type="match status" value="1"/>
</dbReference>
<dbReference type="EMBL" id="FRDJ01000011">
    <property type="protein sequence ID" value="SHN67166.1"/>
    <property type="molecule type" value="Genomic_DNA"/>
</dbReference>
<evidence type="ECO:0000313" key="2">
    <source>
        <dbReference type="Proteomes" id="UP000184207"/>
    </source>
</evidence>
<sequence>MQFSHEINYIFLDYDGTIIENAEEEFLRNYFSLLSKKLDSTFDETLRLVMSSVQDAVANQDRMNLFEKFGEAISARSGKSKEYWIDKFLEFYNTDFDQLRQITQPNKEFVNVVNKTNKSLIFASNPLFPRIATYKRIQFAGLNPEMFYYVAHMENSTYAKPNPLFFKEIIEKLKLHPAECVMIGDSDFDKACEKVGIKFIHISEEEKWREIF</sequence>